<evidence type="ECO:0000256" key="1">
    <source>
        <dbReference type="ARBA" id="ARBA00004251"/>
    </source>
</evidence>
<dbReference type="FunFam" id="1.10.510.10:FF:000060">
    <property type="entry name" value="G-type lectin S-receptor-like serine/threonine-protein kinase"/>
    <property type="match status" value="1"/>
</dbReference>
<protein>
    <recommendedName>
        <fullName evidence="13">Receptor-like serine/threonine-protein kinase</fullName>
        <ecNumber evidence="13">2.7.11.1</ecNumber>
    </recommendedName>
</protein>
<keyword evidence="8 13" id="KW-0067">ATP-binding</keyword>
<feature type="domain" description="Apple" evidence="17">
    <location>
        <begin position="318"/>
        <end position="395"/>
    </location>
</feature>
<evidence type="ECO:0000313" key="19">
    <source>
        <dbReference type="Proteomes" id="UP000231279"/>
    </source>
</evidence>
<evidence type="ECO:0000256" key="2">
    <source>
        <dbReference type="ARBA" id="ARBA00022475"/>
    </source>
</evidence>
<dbReference type="PIRSF" id="PIRSF000641">
    <property type="entry name" value="SRK"/>
    <property type="match status" value="1"/>
</dbReference>
<reference evidence="19" key="1">
    <citation type="journal article" date="2018" name="Gigascience">
        <title>Genome assembly of the Pink Ipe (Handroanthus impetiginosus, Bignoniaceae), a highly valued, ecologically keystone Neotropical timber forest tree.</title>
        <authorList>
            <person name="Silva-Junior O.B."/>
            <person name="Grattapaglia D."/>
            <person name="Novaes E."/>
            <person name="Collevatti R.G."/>
        </authorList>
    </citation>
    <scope>NUCLEOTIDE SEQUENCE [LARGE SCALE GENOMIC DNA]</scope>
    <source>
        <strain evidence="19">cv. UFG-1</strain>
    </source>
</reference>
<dbReference type="GO" id="GO:0005524">
    <property type="term" value="F:ATP binding"/>
    <property type="evidence" value="ECO:0007669"/>
    <property type="project" value="UniProtKB-KW"/>
</dbReference>
<dbReference type="SMART" id="SM00108">
    <property type="entry name" value="B_lectin"/>
    <property type="match status" value="1"/>
</dbReference>
<keyword evidence="6 13" id="KW-0547">Nucleotide-binding</keyword>
<dbReference type="InterPro" id="IPR024171">
    <property type="entry name" value="SRK-like_kinase"/>
</dbReference>
<dbReference type="Pfam" id="PF08276">
    <property type="entry name" value="PAN_2"/>
    <property type="match status" value="1"/>
</dbReference>
<dbReference type="Gene3D" id="3.30.200.20">
    <property type="entry name" value="Phosphorylase Kinase, domain 1"/>
    <property type="match status" value="1"/>
</dbReference>
<keyword evidence="10" id="KW-0325">Glycoprotein</keyword>
<sequence length="810" mass="91161">MASKFPSITTTQIRERILSFSCCYLLFLMPSYADNDTILQGQMMNYKEKLVSANKTFRLEFFSFGTSDDIYLGIFPNIESRPDDYNRPVWIANRDTPVHNLLAMLWVDDSDGLLKISYGRDGSVTISNSVTSTGTNNTSATLLDNGNFVLRALNQDGAINRILWQSFDYPTDTLLPGMKLGIDFRTGHKWSLTSWINNQVPASGSFTLGVDLNGPNQLMIWWRGNAYWTSGLWDKDNFKNTVFLSDYFNEVNLTYISNENEKYFTYWITGNIGWGKLSMLSDGSVEIKPFAGESLGCPLSKNIRPSPRGCHVGMLPKCRKDVLEFQKWGGSISGSGYRYDQNENMSLFDCEVKCRQNCSCIAFASLNNDGTGCEIFDKVTLFIPSKSTSRWPEGLKDYRAVYFLDKGKDKHTRKKWWIWLAAAAGGTLLTLSIVCFSIRRYFIGKAGKTLLHELENATIPLGQVSAMNDKIDKNQVHLFSFETLEMATDCFSTANKLGEGGFGPVYKGKLPSGQEIAIKRLSRSSGQGLSEFKNEILLIAKLQHDNLVKLLGCCMKGQEKILVYEYLPNRSLDFFLFDSCKEVLLNWTTRMSIIEGVAQGLLYLHKYSRLRVIHRDLKASNILLDQNMIPKISDFGMARIFGKQESEANTNRIVGTYGYMSPEYAIKGVFSTKSDVFSFGVLLLETMSGKKNHGCYHSERPLNLIGLAWELWIEGKAMELVDPTLDVSNHKNEIIRCINVGLLCVQDGAMDRPSMTEVISMLTNESLQLPEPKQPAFFVGSTSTREDQEKQVTLEKPCTNGLSISDMAGR</sequence>
<keyword evidence="19" id="KW-1185">Reference proteome</keyword>
<dbReference type="PROSITE" id="PS50927">
    <property type="entry name" value="BULB_LECTIN"/>
    <property type="match status" value="1"/>
</dbReference>
<evidence type="ECO:0000256" key="12">
    <source>
        <dbReference type="ARBA" id="ARBA00048679"/>
    </source>
</evidence>
<dbReference type="CDD" id="cd00028">
    <property type="entry name" value="B_lectin"/>
    <property type="match status" value="1"/>
</dbReference>
<dbReference type="SMART" id="SM00220">
    <property type="entry name" value="S_TKc"/>
    <property type="match status" value="1"/>
</dbReference>
<proteinExistence type="inferred from homology"/>
<dbReference type="PROSITE" id="PS00108">
    <property type="entry name" value="PROTEIN_KINASE_ST"/>
    <property type="match status" value="1"/>
</dbReference>
<evidence type="ECO:0000256" key="7">
    <source>
        <dbReference type="ARBA" id="ARBA00022777"/>
    </source>
</evidence>
<dbReference type="InterPro" id="IPR001480">
    <property type="entry name" value="Bulb-type_lectin_dom"/>
</dbReference>
<evidence type="ECO:0000259" key="17">
    <source>
        <dbReference type="PROSITE" id="PS50948"/>
    </source>
</evidence>
<dbReference type="Pfam" id="PF07714">
    <property type="entry name" value="PK_Tyr_Ser-Thr"/>
    <property type="match status" value="1"/>
</dbReference>
<keyword evidence="14" id="KW-1133">Transmembrane helix</keyword>
<keyword evidence="14" id="KW-0812">Transmembrane</keyword>
<dbReference type="Proteomes" id="UP000231279">
    <property type="component" value="Unassembled WGS sequence"/>
</dbReference>
<evidence type="ECO:0000256" key="13">
    <source>
        <dbReference type="PIRNR" id="PIRNR000641"/>
    </source>
</evidence>
<organism evidence="18 19">
    <name type="scientific">Handroanthus impetiginosus</name>
    <dbReference type="NCBI Taxonomy" id="429701"/>
    <lineage>
        <taxon>Eukaryota</taxon>
        <taxon>Viridiplantae</taxon>
        <taxon>Streptophyta</taxon>
        <taxon>Embryophyta</taxon>
        <taxon>Tracheophyta</taxon>
        <taxon>Spermatophyta</taxon>
        <taxon>Magnoliopsida</taxon>
        <taxon>eudicotyledons</taxon>
        <taxon>Gunneridae</taxon>
        <taxon>Pentapetalae</taxon>
        <taxon>asterids</taxon>
        <taxon>lamiids</taxon>
        <taxon>Lamiales</taxon>
        <taxon>Bignoniaceae</taxon>
        <taxon>Crescentiina</taxon>
        <taxon>Tabebuia alliance</taxon>
        <taxon>Handroanthus</taxon>
    </lineage>
</organism>
<dbReference type="Pfam" id="PF01453">
    <property type="entry name" value="B_lectin"/>
    <property type="match status" value="1"/>
</dbReference>
<evidence type="ECO:0000256" key="9">
    <source>
        <dbReference type="ARBA" id="ARBA00023157"/>
    </source>
</evidence>
<dbReference type="SUPFAM" id="SSF56112">
    <property type="entry name" value="Protein kinase-like (PK-like)"/>
    <property type="match status" value="1"/>
</dbReference>
<evidence type="ECO:0000313" key="18">
    <source>
        <dbReference type="EMBL" id="PIN19282.1"/>
    </source>
</evidence>
<keyword evidence="5" id="KW-0732">Signal</keyword>
<evidence type="ECO:0000256" key="11">
    <source>
        <dbReference type="ARBA" id="ARBA00047899"/>
    </source>
</evidence>
<dbReference type="FunFam" id="3.30.200.20:FF:000195">
    <property type="entry name" value="G-type lectin S-receptor-like serine/threonine-protein kinase"/>
    <property type="match status" value="1"/>
</dbReference>
<evidence type="ECO:0000256" key="10">
    <source>
        <dbReference type="ARBA" id="ARBA00023180"/>
    </source>
</evidence>
<keyword evidence="14" id="KW-0472">Membrane</keyword>
<keyword evidence="4 13" id="KW-0808">Transferase</keyword>
<dbReference type="PANTHER" id="PTHR27002">
    <property type="entry name" value="RECEPTOR-LIKE SERINE/THREONINE-PROTEIN KINASE SD1-8"/>
    <property type="match status" value="1"/>
</dbReference>
<accession>A0A2G9HP33</accession>
<dbReference type="PROSITE" id="PS50948">
    <property type="entry name" value="PAN"/>
    <property type="match status" value="1"/>
</dbReference>
<dbReference type="PANTHER" id="PTHR27002:SF926">
    <property type="entry name" value="OS07G0535800 PROTEIN"/>
    <property type="match status" value="1"/>
</dbReference>
<keyword evidence="9" id="KW-1015">Disulfide bond</keyword>
<comment type="caution">
    <text evidence="18">The sequence shown here is derived from an EMBL/GenBank/DDBJ whole genome shotgun (WGS) entry which is preliminary data.</text>
</comment>
<evidence type="ECO:0000256" key="8">
    <source>
        <dbReference type="ARBA" id="ARBA00022840"/>
    </source>
</evidence>
<dbReference type="GO" id="GO:0004674">
    <property type="term" value="F:protein serine/threonine kinase activity"/>
    <property type="evidence" value="ECO:0007669"/>
    <property type="project" value="UniProtKB-KW"/>
</dbReference>
<dbReference type="Gene3D" id="1.10.510.10">
    <property type="entry name" value="Transferase(Phosphotransferase) domain 1"/>
    <property type="match status" value="1"/>
</dbReference>
<evidence type="ECO:0000256" key="6">
    <source>
        <dbReference type="ARBA" id="ARBA00022741"/>
    </source>
</evidence>
<dbReference type="InterPro" id="IPR008271">
    <property type="entry name" value="Ser/Thr_kinase_AS"/>
</dbReference>
<dbReference type="AlphaFoldDB" id="A0A2G9HP33"/>
<gene>
    <name evidence="18" type="ORF">CDL12_08031</name>
</gene>
<dbReference type="EC" id="2.7.11.1" evidence="13"/>
<dbReference type="GO" id="GO:0106310">
    <property type="term" value="F:protein serine kinase activity"/>
    <property type="evidence" value="ECO:0007669"/>
    <property type="project" value="RHEA"/>
</dbReference>
<dbReference type="InterPro" id="IPR003609">
    <property type="entry name" value="Pan_app"/>
</dbReference>
<dbReference type="SUPFAM" id="SSF51110">
    <property type="entry name" value="alpha-D-mannose-specific plant lectins"/>
    <property type="match status" value="1"/>
</dbReference>
<feature type="domain" description="Protein kinase" evidence="15">
    <location>
        <begin position="491"/>
        <end position="767"/>
    </location>
</feature>
<evidence type="ECO:0000256" key="4">
    <source>
        <dbReference type="ARBA" id="ARBA00022679"/>
    </source>
</evidence>
<comment type="catalytic activity">
    <reaction evidence="12 13">
        <text>L-seryl-[protein] + ATP = O-phospho-L-seryl-[protein] + ADP + H(+)</text>
        <dbReference type="Rhea" id="RHEA:17989"/>
        <dbReference type="Rhea" id="RHEA-COMP:9863"/>
        <dbReference type="Rhea" id="RHEA-COMP:11604"/>
        <dbReference type="ChEBI" id="CHEBI:15378"/>
        <dbReference type="ChEBI" id="CHEBI:29999"/>
        <dbReference type="ChEBI" id="CHEBI:30616"/>
        <dbReference type="ChEBI" id="CHEBI:83421"/>
        <dbReference type="ChEBI" id="CHEBI:456216"/>
        <dbReference type="EC" id="2.7.11.1"/>
    </reaction>
</comment>
<feature type="transmembrane region" description="Helical" evidence="14">
    <location>
        <begin position="416"/>
        <end position="438"/>
    </location>
</feature>
<evidence type="ECO:0000256" key="5">
    <source>
        <dbReference type="ARBA" id="ARBA00022729"/>
    </source>
</evidence>
<evidence type="ECO:0000256" key="14">
    <source>
        <dbReference type="SAM" id="Phobius"/>
    </source>
</evidence>
<comment type="subcellular location">
    <subcellularLocation>
        <location evidence="1">Cell membrane</location>
        <topology evidence="1">Single-pass type I membrane protein</topology>
    </subcellularLocation>
</comment>
<dbReference type="OrthoDB" id="865124at2759"/>
<dbReference type="Gene3D" id="2.90.10.10">
    <property type="entry name" value="Bulb-type lectin domain"/>
    <property type="match status" value="1"/>
</dbReference>
<comment type="catalytic activity">
    <reaction evidence="11 13">
        <text>L-threonyl-[protein] + ATP = O-phospho-L-threonyl-[protein] + ADP + H(+)</text>
        <dbReference type="Rhea" id="RHEA:46608"/>
        <dbReference type="Rhea" id="RHEA-COMP:11060"/>
        <dbReference type="Rhea" id="RHEA-COMP:11605"/>
        <dbReference type="ChEBI" id="CHEBI:15378"/>
        <dbReference type="ChEBI" id="CHEBI:30013"/>
        <dbReference type="ChEBI" id="CHEBI:30616"/>
        <dbReference type="ChEBI" id="CHEBI:61977"/>
        <dbReference type="ChEBI" id="CHEBI:456216"/>
        <dbReference type="EC" id="2.7.11.1"/>
    </reaction>
</comment>
<dbReference type="PROSITE" id="PS50011">
    <property type="entry name" value="PROTEIN_KINASE_DOM"/>
    <property type="match status" value="1"/>
</dbReference>
<dbReference type="InterPro" id="IPR036426">
    <property type="entry name" value="Bulb-type_lectin_dom_sf"/>
</dbReference>
<dbReference type="GO" id="GO:0005886">
    <property type="term" value="C:plasma membrane"/>
    <property type="evidence" value="ECO:0007669"/>
    <property type="project" value="UniProtKB-SubCell"/>
</dbReference>
<evidence type="ECO:0000259" key="16">
    <source>
        <dbReference type="PROSITE" id="PS50927"/>
    </source>
</evidence>
<evidence type="ECO:0000259" key="15">
    <source>
        <dbReference type="PROSITE" id="PS50011"/>
    </source>
</evidence>
<dbReference type="InterPro" id="IPR011009">
    <property type="entry name" value="Kinase-like_dom_sf"/>
</dbReference>
<dbReference type="InterPro" id="IPR001245">
    <property type="entry name" value="Ser-Thr/Tyr_kinase_cat_dom"/>
</dbReference>
<name>A0A2G9HP33_9LAMI</name>
<keyword evidence="2" id="KW-1003">Cell membrane</keyword>
<dbReference type="STRING" id="429701.A0A2G9HP33"/>
<comment type="similarity">
    <text evidence="13">Belongs to the protein kinase superfamily. Ser/Thr protein kinase family.</text>
</comment>
<dbReference type="CDD" id="cd14066">
    <property type="entry name" value="STKc_IRAK"/>
    <property type="match status" value="1"/>
</dbReference>
<evidence type="ECO:0000256" key="3">
    <source>
        <dbReference type="ARBA" id="ARBA00022527"/>
    </source>
</evidence>
<keyword evidence="3 13" id="KW-0723">Serine/threonine-protein kinase</keyword>
<dbReference type="InterPro" id="IPR000719">
    <property type="entry name" value="Prot_kinase_dom"/>
</dbReference>
<keyword evidence="7 13" id="KW-0418">Kinase</keyword>
<feature type="domain" description="Bulb-type lectin" evidence="16">
    <location>
        <begin position="35"/>
        <end position="163"/>
    </location>
</feature>
<dbReference type="EMBL" id="NKXS01001306">
    <property type="protein sequence ID" value="PIN19282.1"/>
    <property type="molecule type" value="Genomic_DNA"/>
</dbReference>